<sequence length="284" mass="30443">MGGAPASPPPEPKAAAGAERQSSPKPTRAHRLVDQLLGRFEEASFRSELESAHQSNKAAFQKQRAAVVTKTFAEFAKALGFSVDHMGFKQMTDEIAELRRGDPAARAKTDQIEAILHFSSGEMFSTDPKPQPAPARAEAAGPQGARAAPGSPEAAKARDLLHRIWLACSAEAFGRGIREAQRGGGAAFRAKRAGLFVRSIADIAPGAGFSLDHEGLRRMWASVALHIKDARGQREIAEIEDSMCFARGELLSAALGGEEQTHRDSQAHRDERARPAKPARARAG</sequence>
<feature type="compositionally biased region" description="Basic residues" evidence="1">
    <location>
        <begin position="275"/>
        <end position="284"/>
    </location>
</feature>
<feature type="region of interest" description="Disordered" evidence="1">
    <location>
        <begin position="123"/>
        <end position="153"/>
    </location>
</feature>
<reference evidence="2" key="1">
    <citation type="submission" date="2021-01" db="EMBL/GenBank/DDBJ databases">
        <authorList>
            <person name="Corre E."/>
            <person name="Pelletier E."/>
            <person name="Niang G."/>
            <person name="Scheremetjew M."/>
            <person name="Finn R."/>
            <person name="Kale V."/>
            <person name="Holt S."/>
            <person name="Cochrane G."/>
            <person name="Meng A."/>
            <person name="Brown T."/>
            <person name="Cohen L."/>
        </authorList>
    </citation>
    <scope>NUCLEOTIDE SEQUENCE</scope>
    <source>
        <strain evidence="2">OF101</strain>
    </source>
</reference>
<protein>
    <submittedName>
        <fullName evidence="2">Uncharacterized protein</fullName>
    </submittedName>
</protein>
<evidence type="ECO:0000313" key="2">
    <source>
        <dbReference type="EMBL" id="CAD9131755.1"/>
    </source>
</evidence>
<evidence type="ECO:0000256" key="1">
    <source>
        <dbReference type="SAM" id="MobiDB-lite"/>
    </source>
</evidence>
<name>A0A7S1MI15_ALECA</name>
<feature type="compositionally biased region" description="Pro residues" evidence="1">
    <location>
        <begin position="1"/>
        <end position="12"/>
    </location>
</feature>
<gene>
    <name evidence="2" type="ORF">ACAT0790_LOCUS22479</name>
</gene>
<proteinExistence type="predicted"/>
<accession>A0A7S1MI15</accession>
<organism evidence="2">
    <name type="scientific">Alexandrium catenella</name>
    <name type="common">Red tide dinoflagellate</name>
    <name type="synonym">Gonyaulax catenella</name>
    <dbReference type="NCBI Taxonomy" id="2925"/>
    <lineage>
        <taxon>Eukaryota</taxon>
        <taxon>Sar</taxon>
        <taxon>Alveolata</taxon>
        <taxon>Dinophyceae</taxon>
        <taxon>Gonyaulacales</taxon>
        <taxon>Pyrocystaceae</taxon>
        <taxon>Alexandrium</taxon>
    </lineage>
</organism>
<feature type="region of interest" description="Disordered" evidence="1">
    <location>
        <begin position="256"/>
        <end position="284"/>
    </location>
</feature>
<feature type="compositionally biased region" description="Basic and acidic residues" evidence="1">
    <location>
        <begin position="259"/>
        <end position="274"/>
    </location>
</feature>
<dbReference type="EMBL" id="HBGE01037246">
    <property type="protein sequence ID" value="CAD9131755.1"/>
    <property type="molecule type" value="Transcribed_RNA"/>
</dbReference>
<dbReference type="AlphaFoldDB" id="A0A7S1MI15"/>
<feature type="region of interest" description="Disordered" evidence="1">
    <location>
        <begin position="1"/>
        <end position="29"/>
    </location>
</feature>
<feature type="compositionally biased region" description="Low complexity" evidence="1">
    <location>
        <begin position="134"/>
        <end position="149"/>
    </location>
</feature>